<accession>A0A1I1N701</accession>
<dbReference type="Pfam" id="PF03401">
    <property type="entry name" value="TctC"/>
    <property type="match status" value="1"/>
</dbReference>
<dbReference type="Gene3D" id="3.40.190.150">
    <property type="entry name" value="Bordetella uptake gene, domain 1"/>
    <property type="match status" value="1"/>
</dbReference>
<evidence type="ECO:0000256" key="2">
    <source>
        <dbReference type="SAM" id="SignalP"/>
    </source>
</evidence>
<dbReference type="InterPro" id="IPR042100">
    <property type="entry name" value="Bug_dom1"/>
</dbReference>
<proteinExistence type="inferred from homology"/>
<protein>
    <submittedName>
        <fullName evidence="3">Tripartite-type tricarboxylate transporter, receptor component TctC</fullName>
    </submittedName>
</protein>
<dbReference type="OrthoDB" id="8970543at2"/>
<evidence type="ECO:0000256" key="1">
    <source>
        <dbReference type="ARBA" id="ARBA00006987"/>
    </source>
</evidence>
<dbReference type="AlphaFoldDB" id="A0A1I1N701"/>
<dbReference type="Proteomes" id="UP000198728">
    <property type="component" value="Unassembled WGS sequence"/>
</dbReference>
<comment type="similarity">
    <text evidence="1">Belongs to the UPF0065 (bug) family.</text>
</comment>
<sequence>MKTIKMLAGALVCATLALPGAAQQFPERNIENIYPWAPGATMAASQVIADAMGQELGVNISVVSTPGAAGTKAFETALSRPADGYTIFDGYVAPLVLQPMQGNADWTYEDFTPLWSATSNSFAIVVREGEDRFEDLPALIAYAQENPGELRYSPGVAGGLPHMVGAKVLQTSDAVAQLVPYPEIDVAIRDLRSGILDFMIINPGVYTVNKDEVDVLAVLSELEDASETYDGAPRVQDFGIDLGMSGLAPMGWNWWLVREDTPEDVVATLREAMGAALNDEEVQQRLLDMGYVPTLYSPEQYAEIVGPVADDLQSGIDAVAWEEEQLQSLDN</sequence>
<reference evidence="3 4" key="1">
    <citation type="submission" date="2016-10" db="EMBL/GenBank/DDBJ databases">
        <authorList>
            <person name="de Groot N.N."/>
        </authorList>
    </citation>
    <scope>NUCLEOTIDE SEQUENCE [LARGE SCALE GENOMIC DNA]</scope>
    <source>
        <strain evidence="3 4">DSM 19548</strain>
    </source>
</reference>
<feature type="signal peptide" evidence="2">
    <location>
        <begin position="1"/>
        <end position="24"/>
    </location>
</feature>
<keyword evidence="4" id="KW-1185">Reference proteome</keyword>
<dbReference type="PANTHER" id="PTHR42928:SF5">
    <property type="entry name" value="BLR1237 PROTEIN"/>
    <property type="match status" value="1"/>
</dbReference>
<dbReference type="Gene3D" id="3.40.190.10">
    <property type="entry name" value="Periplasmic binding protein-like II"/>
    <property type="match status" value="1"/>
</dbReference>
<organism evidence="3 4">
    <name type="scientific">Tropicimonas isoalkanivorans</name>
    <dbReference type="NCBI Taxonomy" id="441112"/>
    <lineage>
        <taxon>Bacteria</taxon>
        <taxon>Pseudomonadati</taxon>
        <taxon>Pseudomonadota</taxon>
        <taxon>Alphaproteobacteria</taxon>
        <taxon>Rhodobacterales</taxon>
        <taxon>Roseobacteraceae</taxon>
        <taxon>Tropicimonas</taxon>
    </lineage>
</organism>
<keyword evidence="3" id="KW-0675">Receptor</keyword>
<dbReference type="InterPro" id="IPR005064">
    <property type="entry name" value="BUG"/>
</dbReference>
<feature type="chain" id="PRO_5011469565" evidence="2">
    <location>
        <begin position="25"/>
        <end position="331"/>
    </location>
</feature>
<dbReference type="PANTHER" id="PTHR42928">
    <property type="entry name" value="TRICARBOXYLATE-BINDING PROTEIN"/>
    <property type="match status" value="1"/>
</dbReference>
<dbReference type="RefSeq" id="WP_093361815.1">
    <property type="nucleotide sequence ID" value="NZ_FOLG01000011.1"/>
</dbReference>
<name>A0A1I1N701_9RHOB</name>
<evidence type="ECO:0000313" key="3">
    <source>
        <dbReference type="EMBL" id="SFC91248.1"/>
    </source>
</evidence>
<evidence type="ECO:0000313" key="4">
    <source>
        <dbReference type="Proteomes" id="UP000198728"/>
    </source>
</evidence>
<dbReference type="EMBL" id="FOLG01000011">
    <property type="protein sequence ID" value="SFC91248.1"/>
    <property type="molecule type" value="Genomic_DNA"/>
</dbReference>
<keyword evidence="2" id="KW-0732">Signal</keyword>
<gene>
    <name evidence="3" type="ORF">SAMN04488094_11174</name>
</gene>
<dbReference type="STRING" id="441112.SAMN04488094_11174"/>